<evidence type="ECO:0000256" key="5">
    <source>
        <dbReference type="ARBA" id="ARBA00023242"/>
    </source>
</evidence>
<feature type="domain" description="HTH myb-type" evidence="11">
    <location>
        <begin position="102"/>
        <end position="158"/>
    </location>
</feature>
<dbReference type="InterPro" id="IPR001005">
    <property type="entry name" value="SANT/Myb"/>
</dbReference>
<evidence type="ECO:0000256" key="2">
    <source>
        <dbReference type="ARBA" id="ARBA00023015"/>
    </source>
</evidence>
<evidence type="ECO:0000256" key="7">
    <source>
        <dbReference type="ARBA" id="ARBA00076145"/>
    </source>
</evidence>
<evidence type="ECO:0000259" key="11">
    <source>
        <dbReference type="PROSITE" id="PS51294"/>
    </source>
</evidence>
<dbReference type="InterPro" id="IPR017930">
    <property type="entry name" value="Myb_dom"/>
</dbReference>
<feature type="compositionally biased region" description="Acidic residues" evidence="8">
    <location>
        <begin position="77"/>
        <end position="89"/>
    </location>
</feature>
<dbReference type="PANTHER" id="PTHR44042">
    <property type="entry name" value="DUPLICATED HOMEODOMAIN-LIKE SUPERFAMILY PROTEIN-RELATED"/>
    <property type="match status" value="1"/>
</dbReference>
<dbReference type="FunFam" id="1.10.10.60:FF:000009">
    <property type="entry name" value="transcription factor MYB1R1"/>
    <property type="match status" value="1"/>
</dbReference>
<accession>A0A5P1I3Y8</accession>
<dbReference type="SMART" id="SM00717">
    <property type="entry name" value="SANT"/>
    <property type="match status" value="2"/>
</dbReference>
<dbReference type="EMBL" id="MK050819">
    <property type="protein sequence ID" value="QBF29474.1"/>
    <property type="molecule type" value="mRNA"/>
</dbReference>
<dbReference type="PROSITE" id="PS51294">
    <property type="entry name" value="HTH_MYB"/>
    <property type="match status" value="1"/>
</dbReference>
<dbReference type="GO" id="GO:0005634">
    <property type="term" value="C:nucleus"/>
    <property type="evidence" value="ECO:0007669"/>
    <property type="project" value="UniProtKB-SubCell"/>
</dbReference>
<feature type="region of interest" description="Disordered" evidence="8">
    <location>
        <begin position="77"/>
        <end position="109"/>
    </location>
</feature>
<feature type="compositionally biased region" description="Basic and acidic residues" evidence="8">
    <location>
        <begin position="100"/>
        <end position="109"/>
    </location>
</feature>
<gene>
    <name evidence="12" type="primary">Myb</name>
</gene>
<evidence type="ECO:0000256" key="4">
    <source>
        <dbReference type="ARBA" id="ARBA00023163"/>
    </source>
</evidence>
<keyword evidence="2" id="KW-0805">Transcription regulation</keyword>
<dbReference type="PROSITE" id="PS50090">
    <property type="entry name" value="MYB_LIKE"/>
    <property type="match status" value="1"/>
</dbReference>
<dbReference type="CDD" id="cd00167">
    <property type="entry name" value="SANT"/>
    <property type="match status" value="2"/>
</dbReference>
<feature type="domain" description="Myb-like" evidence="9">
    <location>
        <begin position="102"/>
        <end position="154"/>
    </location>
</feature>
<keyword evidence="4" id="KW-0804">Transcription</keyword>
<name>A0A5P1I3Y8_CROSA</name>
<reference evidence="12" key="1">
    <citation type="submission" date="2018-10" db="EMBL/GenBank/DDBJ databases">
        <title>Myb genes from Crocus sativus.</title>
        <authorList>
            <person name="Bhat Z.Y."/>
            <person name="Ashraf N."/>
        </authorList>
    </citation>
    <scope>NUCLEOTIDE SEQUENCE</scope>
</reference>
<dbReference type="PANTHER" id="PTHR44042:SF67">
    <property type="entry name" value="MYB-LIKE PROTEIN I"/>
    <property type="match status" value="1"/>
</dbReference>
<evidence type="ECO:0000313" key="12">
    <source>
        <dbReference type="EMBL" id="QBF29474.1"/>
    </source>
</evidence>
<dbReference type="InterPro" id="IPR017884">
    <property type="entry name" value="SANT_dom"/>
</dbReference>
<dbReference type="PROSITE" id="PS51293">
    <property type="entry name" value="SANT"/>
    <property type="match status" value="1"/>
</dbReference>
<evidence type="ECO:0000256" key="8">
    <source>
        <dbReference type="SAM" id="MobiDB-lite"/>
    </source>
</evidence>
<dbReference type="GO" id="GO:0003677">
    <property type="term" value="F:DNA binding"/>
    <property type="evidence" value="ECO:0007669"/>
    <property type="project" value="UniProtKB-KW"/>
</dbReference>
<dbReference type="Gene3D" id="1.10.10.60">
    <property type="entry name" value="Homeodomain-like"/>
    <property type="match status" value="2"/>
</dbReference>
<comment type="subcellular location">
    <subcellularLocation>
        <location evidence="1">Nucleus</location>
    </subcellularLocation>
</comment>
<protein>
    <recommendedName>
        <fullName evidence="6">Transcription factor MYBS1</fullName>
    </recommendedName>
    <alternativeName>
        <fullName evidence="7">Myb-related protein S1</fullName>
    </alternativeName>
</protein>
<evidence type="ECO:0000259" key="9">
    <source>
        <dbReference type="PROSITE" id="PS50090"/>
    </source>
</evidence>
<dbReference type="InterPro" id="IPR006447">
    <property type="entry name" value="Myb_dom_plants"/>
</dbReference>
<sequence length="177" mass="20733">MNSRGTTCSPIPNWSWMEDKIFENGLLRFPEQVPNRWHLIALELPGKRAEDVYQHYQQLVRDIEAIDSGTVDLPNYYDDDDDDDVDAEGEGFSTFKAKPKREERKRGTPWTEDEHRLFLEGLKKFGKGDWRSISRHSVKTRTSTQVASHAQKYFLRQQNCCTQNRESKRKSIHDITS</sequence>
<dbReference type="GO" id="GO:0009744">
    <property type="term" value="P:response to sucrose"/>
    <property type="evidence" value="ECO:0007669"/>
    <property type="project" value="UniProtKB-ARBA"/>
</dbReference>
<evidence type="ECO:0000259" key="10">
    <source>
        <dbReference type="PROSITE" id="PS51293"/>
    </source>
</evidence>
<dbReference type="SUPFAM" id="SSF46689">
    <property type="entry name" value="Homeodomain-like"/>
    <property type="match status" value="2"/>
</dbReference>
<feature type="domain" description="SANT" evidence="10">
    <location>
        <begin position="105"/>
        <end position="158"/>
    </location>
</feature>
<dbReference type="InterPro" id="IPR009057">
    <property type="entry name" value="Homeodomain-like_sf"/>
</dbReference>
<evidence type="ECO:0000256" key="1">
    <source>
        <dbReference type="ARBA" id="ARBA00004123"/>
    </source>
</evidence>
<evidence type="ECO:0000256" key="3">
    <source>
        <dbReference type="ARBA" id="ARBA00023125"/>
    </source>
</evidence>
<dbReference type="AlphaFoldDB" id="A0A5P1I3Y8"/>
<dbReference type="GO" id="GO:0009739">
    <property type="term" value="P:response to gibberellin"/>
    <property type="evidence" value="ECO:0007669"/>
    <property type="project" value="UniProtKB-ARBA"/>
</dbReference>
<dbReference type="FunFam" id="1.10.10.60:FF:000154">
    <property type="entry name" value="Transcription factor SRM1"/>
    <property type="match status" value="1"/>
</dbReference>
<evidence type="ECO:0000256" key="6">
    <source>
        <dbReference type="ARBA" id="ARBA00068153"/>
    </source>
</evidence>
<keyword evidence="3" id="KW-0238">DNA-binding</keyword>
<keyword evidence="5" id="KW-0539">Nucleus</keyword>
<dbReference type="Pfam" id="PF00249">
    <property type="entry name" value="Myb_DNA-binding"/>
    <property type="match status" value="2"/>
</dbReference>
<dbReference type="NCBIfam" id="TIGR01557">
    <property type="entry name" value="myb_SHAQKYF"/>
    <property type="match status" value="1"/>
</dbReference>
<organism evidence="12">
    <name type="scientific">Crocus sativus</name>
    <name type="common">Saffron</name>
    <dbReference type="NCBI Taxonomy" id="82528"/>
    <lineage>
        <taxon>Eukaryota</taxon>
        <taxon>Viridiplantae</taxon>
        <taxon>Streptophyta</taxon>
        <taxon>Embryophyta</taxon>
        <taxon>Tracheophyta</taxon>
        <taxon>Spermatophyta</taxon>
        <taxon>Magnoliopsida</taxon>
        <taxon>Liliopsida</taxon>
        <taxon>Asparagales</taxon>
        <taxon>Iridaceae</taxon>
        <taxon>Crocoideae</taxon>
        <taxon>Croceae</taxon>
        <taxon>Crocus</taxon>
    </lineage>
</organism>
<proteinExistence type="evidence at transcript level"/>